<accession>A0ABY5ZLC0</accession>
<organism evidence="2 3">
    <name type="scientific">Geoalkalibacter halelectricus</name>
    <dbReference type="NCBI Taxonomy" id="2847045"/>
    <lineage>
        <taxon>Bacteria</taxon>
        <taxon>Pseudomonadati</taxon>
        <taxon>Thermodesulfobacteriota</taxon>
        <taxon>Desulfuromonadia</taxon>
        <taxon>Desulfuromonadales</taxon>
        <taxon>Geoalkalibacteraceae</taxon>
        <taxon>Geoalkalibacter</taxon>
    </lineage>
</organism>
<reference evidence="2" key="1">
    <citation type="journal article" date="2022" name="Environ. Microbiol.">
        <title>Geoalkalibacter halelectricus SAP #1 sp. nov. possessing extracellular electron transfer and mineral#reducing capabilities from a haloalkaline environment.</title>
        <authorList>
            <person name="Yadav S."/>
            <person name="Singh R."/>
            <person name="Sundharam S.S."/>
            <person name="Chaudhary S."/>
            <person name="Krishnamurthi S."/>
            <person name="Patil S.A."/>
        </authorList>
    </citation>
    <scope>NUCLEOTIDE SEQUENCE</scope>
    <source>
        <strain evidence="2">SAP-1</strain>
    </source>
</reference>
<evidence type="ECO:0000259" key="1">
    <source>
        <dbReference type="Pfam" id="PF01656"/>
    </source>
</evidence>
<evidence type="ECO:0000313" key="3">
    <source>
        <dbReference type="Proteomes" id="UP001060414"/>
    </source>
</evidence>
<dbReference type="EMBL" id="CP092109">
    <property type="protein sequence ID" value="UWZ79388.1"/>
    <property type="molecule type" value="Genomic_DNA"/>
</dbReference>
<dbReference type="InterPro" id="IPR027417">
    <property type="entry name" value="P-loop_NTPase"/>
</dbReference>
<proteinExistence type="predicted"/>
<name>A0ABY5ZLC0_9BACT</name>
<sequence>MAKAHFTLQGKGGVGKSLVSALIAQHRHENGIPLICVDTDPVNATFAGYTAFDVQRVELMNGNKIDESEFDRLMEMIAENPNSEIVIDNGASSFIPLSSYLVENQAIELLQSMGHQIVVHPVITGGQALMDTLTGFDSLANQFPETAEIVVWLNQYFGDIAQDGKTFEQMKVYQNHKSRVNGIITIAKQSDLFGRDVKAMLEARQTFDQAMKSENYNFMSKNRLRMMKQHLFEQMDLVLGLPVKSAKKEKATNAD</sequence>
<dbReference type="RefSeq" id="WP_260747740.1">
    <property type="nucleotide sequence ID" value="NZ_CP092109.1"/>
</dbReference>
<dbReference type="Gene3D" id="3.40.50.300">
    <property type="entry name" value="P-loop containing nucleotide triphosphate hydrolases"/>
    <property type="match status" value="1"/>
</dbReference>
<evidence type="ECO:0000313" key="2">
    <source>
        <dbReference type="EMBL" id="UWZ79388.1"/>
    </source>
</evidence>
<gene>
    <name evidence="2" type="ORF">L9S41_17150</name>
</gene>
<protein>
    <submittedName>
        <fullName evidence="2">Conjugal transfer protein TraL</fullName>
    </submittedName>
</protein>
<feature type="domain" description="CobQ/CobB/MinD/ParA nucleotide binding" evidence="1">
    <location>
        <begin position="9"/>
        <end position="198"/>
    </location>
</feature>
<dbReference type="InterPro" id="IPR002586">
    <property type="entry name" value="CobQ/CobB/MinD/ParA_Nub-bd_dom"/>
</dbReference>
<dbReference type="Pfam" id="PF01656">
    <property type="entry name" value="CbiA"/>
    <property type="match status" value="1"/>
</dbReference>
<dbReference type="SUPFAM" id="SSF52540">
    <property type="entry name" value="P-loop containing nucleoside triphosphate hydrolases"/>
    <property type="match status" value="1"/>
</dbReference>
<dbReference type="Proteomes" id="UP001060414">
    <property type="component" value="Chromosome"/>
</dbReference>
<keyword evidence="3" id="KW-1185">Reference proteome</keyword>